<evidence type="ECO:0000313" key="3">
    <source>
        <dbReference type="Proteomes" id="UP000594638"/>
    </source>
</evidence>
<keyword evidence="1" id="KW-1133">Transmembrane helix</keyword>
<dbReference type="Proteomes" id="UP000594638">
    <property type="component" value="Unassembled WGS sequence"/>
</dbReference>
<dbReference type="GO" id="GO:0016020">
    <property type="term" value="C:membrane"/>
    <property type="evidence" value="ECO:0007669"/>
    <property type="project" value="TreeGrafter"/>
</dbReference>
<dbReference type="PANTHER" id="PTHR12242">
    <property type="entry name" value="OS02G0130600 PROTEIN-RELATED"/>
    <property type="match status" value="1"/>
</dbReference>
<proteinExistence type="predicted"/>
<keyword evidence="1" id="KW-0472">Membrane</keyword>
<dbReference type="Gramene" id="OE9A075224T1">
    <property type="protein sequence ID" value="OE9A075224C1"/>
    <property type="gene ID" value="OE9A075224"/>
</dbReference>
<evidence type="ECO:0000313" key="2">
    <source>
        <dbReference type="EMBL" id="CAA3005918.1"/>
    </source>
</evidence>
<sequence length="412" mass="47557">MDGVVQIDVNKHVNCAYKIRTYAAAKGRRSKDVKCRDLFVLLVNVRAKNALALALLFLASSLCFSIRFLLISFLFNRMRLLVSEDTTTPSYWLNWRFLLCAIWVLASMFIASFLIRKYEHSDNSESERGDTQQERPRILHYGEAWKPCLKEIHPVYLVVYRVTAFCLLLVALSFDVAAHGGELFLYYTQWTFTLVTIYFGFGLLLSINGCLQRHKANSCSDYIVSEVVEQGLYVPLARGVNETGVKLPNRLECPGEQHCSQIAGLCGYLFQILFQMTAGAVSITDVLYWTLIFPFLHIKDYELNFLTIVAHSLNAILLLGDTALNSLGFPWYRISFFVWLTAIYVIFQWILHACESIWWPYPILDLSFEYAPFWYLLVALMHIPCYAIFVLLVKIKHLVLSKWFPQSYQFCP</sequence>
<feature type="transmembrane region" description="Helical" evidence="1">
    <location>
        <begin position="336"/>
        <end position="361"/>
    </location>
</feature>
<feature type="transmembrane region" description="Helical" evidence="1">
    <location>
        <begin position="268"/>
        <end position="291"/>
    </location>
</feature>
<feature type="transmembrane region" description="Helical" evidence="1">
    <location>
        <begin position="95"/>
        <end position="115"/>
    </location>
</feature>
<dbReference type="AlphaFoldDB" id="A0A8S0TJC6"/>
<dbReference type="EMBL" id="CACTIH010007253">
    <property type="protein sequence ID" value="CAA3005918.1"/>
    <property type="molecule type" value="Genomic_DNA"/>
</dbReference>
<feature type="transmembrane region" description="Helical" evidence="1">
    <location>
        <begin position="51"/>
        <end position="75"/>
    </location>
</feature>
<evidence type="ECO:0000256" key="1">
    <source>
        <dbReference type="SAM" id="Phobius"/>
    </source>
</evidence>
<gene>
    <name evidence="2" type="ORF">OLEA9_A075224</name>
</gene>
<feature type="transmembrane region" description="Helical" evidence="1">
    <location>
        <begin position="373"/>
        <end position="393"/>
    </location>
</feature>
<keyword evidence="3" id="KW-1185">Reference proteome</keyword>
<feature type="transmembrane region" description="Helical" evidence="1">
    <location>
        <begin position="303"/>
        <end position="324"/>
    </location>
</feature>
<organism evidence="2 3">
    <name type="scientific">Olea europaea subsp. europaea</name>
    <dbReference type="NCBI Taxonomy" id="158383"/>
    <lineage>
        <taxon>Eukaryota</taxon>
        <taxon>Viridiplantae</taxon>
        <taxon>Streptophyta</taxon>
        <taxon>Embryophyta</taxon>
        <taxon>Tracheophyta</taxon>
        <taxon>Spermatophyta</taxon>
        <taxon>Magnoliopsida</taxon>
        <taxon>eudicotyledons</taxon>
        <taxon>Gunneridae</taxon>
        <taxon>Pentapetalae</taxon>
        <taxon>asterids</taxon>
        <taxon>lamiids</taxon>
        <taxon>Lamiales</taxon>
        <taxon>Oleaceae</taxon>
        <taxon>Oleeae</taxon>
        <taxon>Olea</taxon>
    </lineage>
</organism>
<comment type="caution">
    <text evidence="2">The sequence shown here is derived from an EMBL/GenBank/DDBJ whole genome shotgun (WGS) entry which is preliminary data.</text>
</comment>
<protein>
    <submittedName>
        <fullName evidence="2">Uncharacterized protein LOC111400792</fullName>
    </submittedName>
</protein>
<accession>A0A8S0TJC6</accession>
<keyword evidence="1" id="KW-0812">Transmembrane</keyword>
<name>A0A8S0TJC6_OLEEU</name>
<dbReference type="OrthoDB" id="419711at2759"/>
<feature type="transmembrane region" description="Helical" evidence="1">
    <location>
        <begin position="155"/>
        <end position="178"/>
    </location>
</feature>
<feature type="transmembrane region" description="Helical" evidence="1">
    <location>
        <begin position="184"/>
        <end position="205"/>
    </location>
</feature>
<dbReference type="PANTHER" id="PTHR12242:SF29">
    <property type="entry name" value="TRANSMEMBRANE PROTEIN"/>
    <property type="match status" value="1"/>
</dbReference>
<reference evidence="2 3" key="1">
    <citation type="submission" date="2019-12" db="EMBL/GenBank/DDBJ databases">
        <authorList>
            <person name="Alioto T."/>
            <person name="Alioto T."/>
            <person name="Gomez Garrido J."/>
        </authorList>
    </citation>
    <scope>NUCLEOTIDE SEQUENCE [LARGE SCALE GENOMIC DNA]</scope>
</reference>